<organism evidence="1 2">
    <name type="scientific">Desulfosporosinus fructosivorans</name>
    <dbReference type="NCBI Taxonomy" id="2018669"/>
    <lineage>
        <taxon>Bacteria</taxon>
        <taxon>Bacillati</taxon>
        <taxon>Bacillota</taxon>
        <taxon>Clostridia</taxon>
        <taxon>Eubacteriales</taxon>
        <taxon>Desulfitobacteriaceae</taxon>
        <taxon>Desulfosporosinus</taxon>
    </lineage>
</organism>
<dbReference type="AlphaFoldDB" id="A0A4Z0R252"/>
<protein>
    <submittedName>
        <fullName evidence="1">Uncharacterized protein</fullName>
    </submittedName>
</protein>
<evidence type="ECO:0000313" key="1">
    <source>
        <dbReference type="EMBL" id="TGE36684.1"/>
    </source>
</evidence>
<name>A0A4Z0R252_9FIRM</name>
<dbReference type="OrthoDB" id="9773249at2"/>
<proteinExistence type="predicted"/>
<dbReference type="EMBL" id="SPQQ01000007">
    <property type="protein sequence ID" value="TGE36684.1"/>
    <property type="molecule type" value="Genomic_DNA"/>
</dbReference>
<dbReference type="Gene3D" id="3.40.630.30">
    <property type="match status" value="1"/>
</dbReference>
<comment type="caution">
    <text evidence="1">The sequence shown here is derived from an EMBL/GenBank/DDBJ whole genome shotgun (WGS) entry which is preliminary data.</text>
</comment>
<dbReference type="SUPFAM" id="SSF55729">
    <property type="entry name" value="Acyl-CoA N-acyltransferases (Nat)"/>
    <property type="match status" value="1"/>
</dbReference>
<keyword evidence="2" id="KW-1185">Reference proteome</keyword>
<dbReference type="InterPro" id="IPR016181">
    <property type="entry name" value="Acyl_CoA_acyltransferase"/>
</dbReference>
<gene>
    <name evidence="1" type="ORF">E4K67_19875</name>
</gene>
<sequence length="470" mass="54919">MEDSKVLNANIANLTQLANKYQCILLCHPSSDKDIQRDRNQARRELLLSKVKKYVVLEPPGQPDEEFLKVIKQEKLRPNDFIDNELIYAVYRHSVNFLVTEDRGIHKKARRLGIDAKVYTIEQCIDALIGLFEKKSLSLPNIQDIPVYQLQISDPFFISLKQDYPDFENWFKRICEEDRKAWTIFKSNGAIGALLIIKEENNERLIPGPIKKILKVCTFKIDEELRGRKIGELFLKACFGYCVDNRYEATYMTTMAEKNRELVNLCMDFGFIQIPYNEREIALYKAFIPPSQVNDSPLDPLEYHVRHYPFFKYGAGINKFIIPIIPEYHRILFPDCQKQFELFYTNEAVNNGILKAYICNSNNTKITRGDLVLFYRSRDWQSITTLGIVETVLKTDDPNEVAAVVSKRTVYTFEEIKEISRRNALVILFRQIKHVSSPMTYQELHEREIIKNRLESITSISEQSFLDIIR</sequence>
<accession>A0A4Z0R252</accession>
<evidence type="ECO:0000313" key="2">
    <source>
        <dbReference type="Proteomes" id="UP000298460"/>
    </source>
</evidence>
<reference evidence="1 2" key="1">
    <citation type="submission" date="2019-03" db="EMBL/GenBank/DDBJ databases">
        <title>Draft Genome Sequence of Desulfosporosinus fructosivorans Strain 63.6F, Isolated from Marine Sediment in the Baltic Sea.</title>
        <authorList>
            <person name="Hausmann B."/>
            <person name="Vandieken V."/>
            <person name="Pjevac P."/>
            <person name="Schreck K."/>
            <person name="Herbold C.W."/>
            <person name="Loy A."/>
        </authorList>
    </citation>
    <scope>NUCLEOTIDE SEQUENCE [LARGE SCALE GENOMIC DNA]</scope>
    <source>
        <strain evidence="1 2">63.6F</strain>
    </source>
</reference>
<dbReference type="Proteomes" id="UP000298460">
    <property type="component" value="Unassembled WGS sequence"/>
</dbReference>